<dbReference type="Gene3D" id="3.40.50.880">
    <property type="match status" value="1"/>
</dbReference>
<keyword evidence="2" id="KW-1185">Reference proteome</keyword>
<dbReference type="Proteomes" id="UP000515561">
    <property type="component" value="Chromosome"/>
</dbReference>
<name>A0A6S6R488_9FIRM</name>
<organism evidence="1 2">
    <name type="scientific">Anaerocolumna cellulosilytica</name>
    <dbReference type="NCBI Taxonomy" id="433286"/>
    <lineage>
        <taxon>Bacteria</taxon>
        <taxon>Bacillati</taxon>
        <taxon>Bacillota</taxon>
        <taxon>Clostridia</taxon>
        <taxon>Lachnospirales</taxon>
        <taxon>Lachnospiraceae</taxon>
        <taxon>Anaerocolumna</taxon>
    </lineage>
</organism>
<proteinExistence type="predicted"/>
<dbReference type="InterPro" id="IPR029010">
    <property type="entry name" value="ThuA-like"/>
</dbReference>
<evidence type="ECO:0000313" key="2">
    <source>
        <dbReference type="Proteomes" id="UP000515561"/>
    </source>
</evidence>
<evidence type="ECO:0000313" key="1">
    <source>
        <dbReference type="EMBL" id="BCJ94292.1"/>
    </source>
</evidence>
<gene>
    <name evidence="1" type="ORF">acsn021_18610</name>
</gene>
<accession>A0A6S6R488</accession>
<protein>
    <submittedName>
        <fullName evidence="1">Uncharacterized protein</fullName>
    </submittedName>
</protein>
<dbReference type="PANTHER" id="PTHR40469:SF2">
    <property type="entry name" value="GALACTOSE-BINDING DOMAIN-LIKE SUPERFAMILY PROTEIN"/>
    <property type="match status" value="1"/>
</dbReference>
<dbReference type="SUPFAM" id="SSF52317">
    <property type="entry name" value="Class I glutamine amidotransferase-like"/>
    <property type="match status" value="1"/>
</dbReference>
<dbReference type="InterPro" id="IPR029062">
    <property type="entry name" value="Class_I_gatase-like"/>
</dbReference>
<reference evidence="1 2" key="1">
    <citation type="journal article" date="2016" name="Int. J. Syst. Evol. Microbiol.">
        <title>Descriptions of Anaerotaenia torta gen. nov., sp. nov. and Anaerocolumna cellulosilytica gen. nov., sp. nov. isolated from a methanogenic reactor of cattle waste.</title>
        <authorList>
            <person name="Uek A."/>
            <person name="Ohtaki Y."/>
            <person name="Kaku N."/>
            <person name="Ueki K."/>
        </authorList>
    </citation>
    <scope>NUCLEOTIDE SEQUENCE [LARGE SCALE GENOMIC DNA]</scope>
    <source>
        <strain evidence="1 2">SN021</strain>
    </source>
</reference>
<dbReference type="EMBL" id="AP023367">
    <property type="protein sequence ID" value="BCJ94292.1"/>
    <property type="molecule type" value="Genomic_DNA"/>
</dbReference>
<dbReference type="AlphaFoldDB" id="A0A6S6R488"/>
<dbReference type="KEGG" id="acel:acsn021_18610"/>
<dbReference type="PANTHER" id="PTHR40469">
    <property type="entry name" value="SECRETED GLYCOSYL HYDROLASE"/>
    <property type="match status" value="1"/>
</dbReference>
<dbReference type="Pfam" id="PF06283">
    <property type="entry name" value="ThuA"/>
    <property type="match status" value="1"/>
</dbReference>
<sequence length="219" mass="24073">MAKKALIVYGGWNGHQPAEVSAVFKDILETEGFAVEVSDSLDSFTDEDKLMNLDLIIPVWTMGEINENQLKPVLKAVEAGVGVAGCHGGMGDAFRNCVEWQFMTGSQWVAHPGNDGVEYEVNMVKTSSSPIIKGIADFKVTTEQYYIHVDPAVNVLATTTFPVVEGPHSANGMTVMPVVYTKYWGKGKVFYTSLGHHADIFDTPEVREITKRGFLWAAR</sequence>
<dbReference type="RefSeq" id="WP_184091146.1">
    <property type="nucleotide sequence ID" value="NZ_AP023367.1"/>
</dbReference>